<comment type="caution">
    <text evidence="13">The sequence shown here is derived from an EMBL/GenBank/DDBJ whole genome shotgun (WGS) entry which is preliminary data.</text>
</comment>
<dbReference type="Gene3D" id="1.20.1260.110">
    <property type="entry name" value="DNA integrity scanning linker region"/>
    <property type="match status" value="1"/>
</dbReference>
<evidence type="ECO:0000256" key="2">
    <source>
        <dbReference type="ARBA" id="ARBA00001946"/>
    </source>
</evidence>
<evidence type="ECO:0000313" key="14">
    <source>
        <dbReference type="Proteomes" id="UP000244338"/>
    </source>
</evidence>
<evidence type="ECO:0000256" key="5">
    <source>
        <dbReference type="ARBA" id="ARBA00022741"/>
    </source>
</evidence>
<dbReference type="NCBIfam" id="NF010009">
    <property type="entry name" value="PRK13482.1"/>
    <property type="match status" value="1"/>
</dbReference>
<dbReference type="InterPro" id="IPR050338">
    <property type="entry name" value="DisA"/>
</dbReference>
<dbReference type="GO" id="GO:0006281">
    <property type="term" value="P:DNA repair"/>
    <property type="evidence" value="ECO:0007669"/>
    <property type="project" value="UniProtKB-KW"/>
</dbReference>
<dbReference type="InterPro" id="IPR003390">
    <property type="entry name" value="DNA_integrity_scan_DisA_N"/>
</dbReference>
<dbReference type="GO" id="GO:0003677">
    <property type="term" value="F:DNA binding"/>
    <property type="evidence" value="ECO:0007669"/>
    <property type="project" value="UniProtKB-KW"/>
</dbReference>
<gene>
    <name evidence="13" type="ORF">BSOLF_1115</name>
</gene>
<dbReference type="EMBL" id="PEBX01000059">
    <property type="protein sequence ID" value="PTQ55936.1"/>
    <property type="molecule type" value="Genomic_DNA"/>
</dbReference>
<dbReference type="PROSITE" id="PS51794">
    <property type="entry name" value="DAC"/>
    <property type="match status" value="1"/>
</dbReference>
<dbReference type="InterPro" id="IPR038331">
    <property type="entry name" value="DisA_sf"/>
</dbReference>
<evidence type="ECO:0000256" key="11">
    <source>
        <dbReference type="ARBA" id="ARBA00066492"/>
    </source>
</evidence>
<dbReference type="GO" id="GO:0004016">
    <property type="term" value="F:adenylate cyclase activity"/>
    <property type="evidence" value="ECO:0007669"/>
    <property type="project" value="TreeGrafter"/>
</dbReference>
<evidence type="ECO:0000256" key="6">
    <source>
        <dbReference type="ARBA" id="ARBA00022763"/>
    </source>
</evidence>
<keyword evidence="5" id="KW-0547">Nucleotide-binding</keyword>
<dbReference type="FunFam" id="3.40.1700.10:FF:000001">
    <property type="entry name" value="DNA integrity scanning protein DisA"/>
    <property type="match status" value="1"/>
</dbReference>
<dbReference type="SUPFAM" id="SSF47781">
    <property type="entry name" value="RuvA domain 2-like"/>
    <property type="match status" value="1"/>
</dbReference>
<evidence type="ECO:0000259" key="12">
    <source>
        <dbReference type="PROSITE" id="PS51794"/>
    </source>
</evidence>
<dbReference type="SUPFAM" id="SSF143597">
    <property type="entry name" value="YojJ-like"/>
    <property type="match status" value="1"/>
</dbReference>
<dbReference type="EC" id="2.7.7.85" evidence="11"/>
<dbReference type="Pfam" id="PF02457">
    <property type="entry name" value="DAC"/>
    <property type="match status" value="1"/>
</dbReference>
<evidence type="ECO:0000256" key="9">
    <source>
        <dbReference type="ARBA" id="ARBA00023125"/>
    </source>
</evidence>
<keyword evidence="8" id="KW-0460">Magnesium</keyword>
<keyword evidence="7" id="KW-0067">ATP-binding</keyword>
<reference evidence="14" key="1">
    <citation type="journal article" date="2018" name="Sci. Rep.">
        <title>Lignite coal burning seam in the remote Altai Mountains harbors a hydrogen-driven thermophilic microbial community.</title>
        <authorList>
            <person name="Kadnikov V.V."/>
            <person name="Mardanov A.V."/>
            <person name="Ivasenko D.A."/>
            <person name="Antsiferov D.V."/>
            <person name="Beletsky A.V."/>
            <person name="Karnachuk O.V."/>
            <person name="Ravin N.V."/>
        </authorList>
    </citation>
    <scope>NUCLEOTIDE SEQUENCE [LARGE SCALE GENOMIC DNA]</scope>
</reference>
<dbReference type="AlphaFoldDB" id="A0A2R6XZT9"/>
<dbReference type="Gene3D" id="1.10.150.20">
    <property type="entry name" value="5' to 3' exonuclease, C-terminal subdomain"/>
    <property type="match status" value="1"/>
</dbReference>
<evidence type="ECO:0000256" key="3">
    <source>
        <dbReference type="ARBA" id="ARBA00022679"/>
    </source>
</evidence>
<dbReference type="InterPro" id="IPR010994">
    <property type="entry name" value="RuvA_2-like"/>
</dbReference>
<feature type="domain" description="DAC" evidence="12">
    <location>
        <begin position="8"/>
        <end position="146"/>
    </location>
</feature>
<keyword evidence="4" id="KW-0548">Nucleotidyltransferase</keyword>
<dbReference type="InterPro" id="IPR036888">
    <property type="entry name" value="DNA_integrity_DisA_N_sf"/>
</dbReference>
<protein>
    <recommendedName>
        <fullName evidence="11">diadenylate cyclase</fullName>
        <ecNumber evidence="11">2.7.7.85</ecNumber>
    </recommendedName>
</protein>
<proteinExistence type="inferred from homology"/>
<dbReference type="HAMAP" id="MF_01438">
    <property type="entry name" value="DisA"/>
    <property type="match status" value="1"/>
</dbReference>
<sequence>MEERDTRDEFLTQVMRMIAPGTPLREGLENILRAKTGGLIVLSDAEEVLSICDGGFQIQCDYSPYYLYELAKMDGAIVLSEDGRRIILANTQLIPDSSIHSIETGTRHRTAERTAKQTNKIVISISQRRGIITVYKGRYRYTLQEMNVILTKANQALATLEKYKAVLDQALVNLSALEFEQLVTLQEVVSVLQRIEMVLRVKAEILRYIRELGEEGRLIQMQLDELVSGVEVEAEMLIRDYLPDDDERTPKDVLSQLKTLSPDELLERSAIVRLLGFPLSASNLEEMIVPRGYRLLYRIPRLPFTIIHNLVHHFRRFPEILLADLDALDEVEGIGEARARAIKEGLKRIQSQVFIERNF</sequence>
<keyword evidence="3" id="KW-0808">Transferase</keyword>
<dbReference type="GO" id="GO:0106408">
    <property type="term" value="F:diadenylate cyclase activity"/>
    <property type="evidence" value="ECO:0007669"/>
    <property type="project" value="UniProtKB-EC"/>
</dbReference>
<accession>A0A2R6XZT9</accession>
<evidence type="ECO:0000313" key="13">
    <source>
        <dbReference type="EMBL" id="PTQ55936.1"/>
    </source>
</evidence>
<keyword evidence="6" id="KW-0227">DNA damage</keyword>
<organism evidence="13 14">
    <name type="scientific">Candidatus Carbonibacillus altaicus</name>
    <dbReference type="NCBI Taxonomy" id="2163959"/>
    <lineage>
        <taxon>Bacteria</taxon>
        <taxon>Bacillati</taxon>
        <taxon>Bacillota</taxon>
        <taxon>Bacilli</taxon>
        <taxon>Bacillales</taxon>
        <taxon>Candidatus Carbonibacillus</taxon>
    </lineage>
</organism>
<keyword evidence="9" id="KW-0238">DNA-binding</keyword>
<dbReference type="Gene3D" id="3.40.1700.10">
    <property type="entry name" value="DNA integrity scanning protein, DisA, N-terminal domain"/>
    <property type="match status" value="1"/>
</dbReference>
<comment type="cofactor">
    <cofactor evidence="2">
        <name>Mg(2+)</name>
        <dbReference type="ChEBI" id="CHEBI:18420"/>
    </cofactor>
</comment>
<dbReference type="InterPro" id="IPR023763">
    <property type="entry name" value="DNA_integrity_scanning_protein"/>
</dbReference>
<evidence type="ECO:0000256" key="7">
    <source>
        <dbReference type="ARBA" id="ARBA00022840"/>
    </source>
</evidence>
<keyword evidence="10" id="KW-0234">DNA repair</keyword>
<comment type="catalytic activity">
    <reaction evidence="1">
        <text>2 ATP = 3',3'-c-di-AMP + 2 diphosphate</text>
        <dbReference type="Rhea" id="RHEA:35655"/>
        <dbReference type="ChEBI" id="CHEBI:30616"/>
        <dbReference type="ChEBI" id="CHEBI:33019"/>
        <dbReference type="ChEBI" id="CHEBI:71500"/>
        <dbReference type="EC" id="2.7.7.85"/>
    </reaction>
</comment>
<dbReference type="GO" id="GO:0005524">
    <property type="term" value="F:ATP binding"/>
    <property type="evidence" value="ECO:0007669"/>
    <property type="project" value="UniProtKB-KW"/>
</dbReference>
<evidence type="ECO:0000256" key="10">
    <source>
        <dbReference type="ARBA" id="ARBA00023204"/>
    </source>
</evidence>
<evidence type="ECO:0000256" key="4">
    <source>
        <dbReference type="ARBA" id="ARBA00022695"/>
    </source>
</evidence>
<dbReference type="InterPro" id="IPR018906">
    <property type="entry name" value="DNA_integrity_scan_DisA_link"/>
</dbReference>
<evidence type="ECO:0000256" key="1">
    <source>
        <dbReference type="ARBA" id="ARBA00000877"/>
    </source>
</evidence>
<name>A0A2R6XZT9_9BACL</name>
<dbReference type="PANTHER" id="PTHR34185">
    <property type="entry name" value="DIADENYLATE CYCLASE"/>
    <property type="match status" value="1"/>
</dbReference>
<evidence type="ECO:0000256" key="8">
    <source>
        <dbReference type="ARBA" id="ARBA00022842"/>
    </source>
</evidence>
<dbReference type="Proteomes" id="UP000244338">
    <property type="component" value="Unassembled WGS sequence"/>
</dbReference>
<dbReference type="Pfam" id="PF10635">
    <property type="entry name" value="DisA-linker"/>
    <property type="match status" value="1"/>
</dbReference>
<dbReference type="PANTHER" id="PTHR34185:SF3">
    <property type="entry name" value="DNA INTEGRITY SCANNING PROTEIN DISA"/>
    <property type="match status" value="1"/>
</dbReference>